<evidence type="ECO:0000313" key="2">
    <source>
        <dbReference type="EMBL" id="OCA79507.1"/>
    </source>
</evidence>
<reference evidence="2 3" key="1">
    <citation type="submission" date="2016-07" db="EMBL/GenBank/DDBJ databases">
        <authorList>
            <person name="Jeong J.-J."/>
            <person name="Kim D.W."/>
            <person name="Sang M.K."/>
            <person name="Choi I.-G."/>
            <person name="Kim K.D."/>
        </authorList>
    </citation>
    <scope>NUCLEOTIDE SEQUENCE [LARGE SCALE GENOMIC DNA]</scope>
    <source>
        <strain evidence="2 3">C-26</strain>
    </source>
</reference>
<organism evidence="2 3">
    <name type="scientific">Chryseobacterium contaminans</name>
    <dbReference type="NCBI Taxonomy" id="1423959"/>
    <lineage>
        <taxon>Bacteria</taxon>
        <taxon>Pseudomonadati</taxon>
        <taxon>Bacteroidota</taxon>
        <taxon>Flavobacteriia</taxon>
        <taxon>Flavobacteriales</taxon>
        <taxon>Weeksellaceae</taxon>
        <taxon>Chryseobacterium group</taxon>
        <taxon>Chryseobacterium</taxon>
    </lineage>
</organism>
<protein>
    <submittedName>
        <fullName evidence="2">Uncharacterized protein</fullName>
    </submittedName>
</protein>
<dbReference type="Proteomes" id="UP000093508">
    <property type="component" value="Unassembled WGS sequence"/>
</dbReference>
<keyword evidence="3" id="KW-1185">Reference proteome</keyword>
<dbReference type="EMBL" id="MAYF01000075">
    <property type="protein sequence ID" value="OCA79507.1"/>
    <property type="molecule type" value="Genomic_DNA"/>
</dbReference>
<proteinExistence type="predicted"/>
<evidence type="ECO:0000313" key="3">
    <source>
        <dbReference type="Proteomes" id="UP000093508"/>
    </source>
</evidence>
<evidence type="ECO:0000256" key="1">
    <source>
        <dbReference type="SAM" id="Phobius"/>
    </source>
</evidence>
<keyword evidence="1" id="KW-0472">Membrane</keyword>
<keyword evidence="1" id="KW-1133">Transmembrane helix</keyword>
<accession>A0ABX2X9P6</accession>
<keyword evidence="1" id="KW-0812">Transmembrane</keyword>
<name>A0ABX2X9P6_9FLAO</name>
<sequence length="116" mass="13243">MISDEIKMYSTMKNNSFWVSFFSLVLMLLFLGFGGKGLYYSLEKFYKHTSLVLNGVKTEGHITSYTESKRRINIQGSIHPLLAIMMLPTDLMSIGCSFGQPIFVAIKKIVKKIFNF</sequence>
<gene>
    <name evidence="2" type="ORF">BBH99_18705</name>
</gene>
<feature type="transmembrane region" description="Helical" evidence="1">
    <location>
        <begin position="17"/>
        <end position="39"/>
    </location>
</feature>
<comment type="caution">
    <text evidence="2">The sequence shown here is derived from an EMBL/GenBank/DDBJ whole genome shotgun (WGS) entry which is preliminary data.</text>
</comment>